<dbReference type="InterPro" id="IPR053144">
    <property type="entry name" value="Acetyltransferase_Butenolide"/>
</dbReference>
<keyword evidence="3" id="KW-1185">Reference proteome</keyword>
<feature type="domain" description="N-acetyltransferase" evidence="1">
    <location>
        <begin position="7"/>
        <end position="167"/>
    </location>
</feature>
<dbReference type="PROSITE" id="PS51186">
    <property type="entry name" value="GNAT"/>
    <property type="match status" value="1"/>
</dbReference>
<comment type="caution">
    <text evidence="2">The sequence shown here is derived from an EMBL/GenBank/DDBJ whole genome shotgun (WGS) entry which is preliminary data.</text>
</comment>
<dbReference type="Gene3D" id="3.40.630.30">
    <property type="match status" value="1"/>
</dbReference>
<evidence type="ECO:0000313" key="3">
    <source>
        <dbReference type="Proteomes" id="UP001221142"/>
    </source>
</evidence>
<dbReference type="SUPFAM" id="SSF55729">
    <property type="entry name" value="Acyl-CoA N-acyltransferases (Nat)"/>
    <property type="match status" value="1"/>
</dbReference>
<dbReference type="GO" id="GO:0016747">
    <property type="term" value="F:acyltransferase activity, transferring groups other than amino-acyl groups"/>
    <property type="evidence" value="ECO:0007669"/>
    <property type="project" value="InterPro"/>
</dbReference>
<dbReference type="AlphaFoldDB" id="A0AAD7FUT2"/>
<dbReference type="InterPro" id="IPR000182">
    <property type="entry name" value="GNAT_dom"/>
</dbReference>
<dbReference type="Pfam" id="PF13508">
    <property type="entry name" value="Acetyltransf_7"/>
    <property type="match status" value="1"/>
</dbReference>
<dbReference type="InterPro" id="IPR016181">
    <property type="entry name" value="Acyl_CoA_acyltransferase"/>
</dbReference>
<proteinExistence type="predicted"/>
<reference evidence="2" key="1">
    <citation type="submission" date="2023-03" db="EMBL/GenBank/DDBJ databases">
        <title>Massive genome expansion in bonnet fungi (Mycena s.s.) driven by repeated elements and novel gene families across ecological guilds.</title>
        <authorList>
            <consortium name="Lawrence Berkeley National Laboratory"/>
            <person name="Harder C.B."/>
            <person name="Miyauchi S."/>
            <person name="Viragh M."/>
            <person name="Kuo A."/>
            <person name="Thoen E."/>
            <person name="Andreopoulos B."/>
            <person name="Lu D."/>
            <person name="Skrede I."/>
            <person name="Drula E."/>
            <person name="Henrissat B."/>
            <person name="Morin E."/>
            <person name="Kohler A."/>
            <person name="Barry K."/>
            <person name="LaButti K."/>
            <person name="Morin E."/>
            <person name="Salamov A."/>
            <person name="Lipzen A."/>
            <person name="Mereny Z."/>
            <person name="Hegedus B."/>
            <person name="Baldrian P."/>
            <person name="Stursova M."/>
            <person name="Weitz H."/>
            <person name="Taylor A."/>
            <person name="Grigoriev I.V."/>
            <person name="Nagy L.G."/>
            <person name="Martin F."/>
            <person name="Kauserud H."/>
        </authorList>
    </citation>
    <scope>NUCLEOTIDE SEQUENCE</scope>
    <source>
        <strain evidence="2">9284</strain>
    </source>
</reference>
<dbReference type="EMBL" id="JARKIF010000003">
    <property type="protein sequence ID" value="KAJ7644207.1"/>
    <property type="molecule type" value="Genomic_DNA"/>
</dbReference>
<gene>
    <name evidence="2" type="ORF">FB45DRAFT_897228</name>
</gene>
<accession>A0AAD7FUT2</accession>
<sequence length="167" mass="18135">MSPVPGFAIRNSRTSPALFQDTANRRVVHQFLAESPEVYWNKGRSQAVIDRQISGAWICFGVFHGQGEDETLVGFARVVSDGERFAYLADVFILPEYRSKGLGKALVVAAFTQSADPASADDAVSSDSTKWKWLLFASGRAVDLYVGLGFQPSGVSYELAPGALKVE</sequence>
<evidence type="ECO:0000259" key="1">
    <source>
        <dbReference type="PROSITE" id="PS51186"/>
    </source>
</evidence>
<dbReference type="PANTHER" id="PTHR43233:SF1">
    <property type="entry name" value="FAMILY N-ACETYLTRANSFERASE, PUTATIVE (AFU_ORTHOLOGUE AFUA_6G03350)-RELATED"/>
    <property type="match status" value="1"/>
</dbReference>
<protein>
    <recommendedName>
        <fullName evidence="1">N-acetyltransferase domain-containing protein</fullName>
    </recommendedName>
</protein>
<name>A0AAD7FUT2_9AGAR</name>
<organism evidence="2 3">
    <name type="scientific">Roridomyces roridus</name>
    <dbReference type="NCBI Taxonomy" id="1738132"/>
    <lineage>
        <taxon>Eukaryota</taxon>
        <taxon>Fungi</taxon>
        <taxon>Dikarya</taxon>
        <taxon>Basidiomycota</taxon>
        <taxon>Agaricomycotina</taxon>
        <taxon>Agaricomycetes</taxon>
        <taxon>Agaricomycetidae</taxon>
        <taxon>Agaricales</taxon>
        <taxon>Marasmiineae</taxon>
        <taxon>Mycenaceae</taxon>
        <taxon>Roridomyces</taxon>
    </lineage>
</organism>
<evidence type="ECO:0000313" key="2">
    <source>
        <dbReference type="EMBL" id="KAJ7644207.1"/>
    </source>
</evidence>
<dbReference type="PANTHER" id="PTHR43233">
    <property type="entry name" value="FAMILY N-ACETYLTRANSFERASE, PUTATIVE (AFU_ORTHOLOGUE AFUA_6G03350)-RELATED"/>
    <property type="match status" value="1"/>
</dbReference>
<dbReference type="Proteomes" id="UP001221142">
    <property type="component" value="Unassembled WGS sequence"/>
</dbReference>
<dbReference type="CDD" id="cd04301">
    <property type="entry name" value="NAT_SF"/>
    <property type="match status" value="1"/>
</dbReference>